<name>A0ABP0UKG3_9BRYO</name>
<dbReference type="Gene3D" id="3.80.10.10">
    <property type="entry name" value="Ribonuclease Inhibitor"/>
    <property type="match status" value="2"/>
</dbReference>
<dbReference type="Proteomes" id="UP001497512">
    <property type="component" value="Chromosome 4"/>
</dbReference>
<reference evidence="4" key="1">
    <citation type="submission" date="2024-02" db="EMBL/GenBank/DDBJ databases">
        <authorList>
            <consortium name="ELIXIR-Norway"/>
            <consortium name="Elixir Norway"/>
        </authorList>
    </citation>
    <scope>NUCLEOTIDE SEQUENCE</scope>
</reference>
<dbReference type="SUPFAM" id="SSF52047">
    <property type="entry name" value="RNI-like"/>
    <property type="match status" value="1"/>
</dbReference>
<dbReference type="PANTHER" id="PTHR24113">
    <property type="entry name" value="RAN GTPASE-ACTIVATING PROTEIN 1"/>
    <property type="match status" value="1"/>
</dbReference>
<accession>A0ABP0UKG3</accession>
<evidence type="ECO:0000313" key="5">
    <source>
        <dbReference type="Proteomes" id="UP001497512"/>
    </source>
</evidence>
<dbReference type="PANTHER" id="PTHR24113:SF12">
    <property type="entry name" value="RAN GTPASE-ACTIVATING PROTEIN 1"/>
    <property type="match status" value="1"/>
</dbReference>
<keyword evidence="2" id="KW-0433">Leucine-rich repeat</keyword>
<dbReference type="EMBL" id="OZ019896">
    <property type="protein sequence ID" value="CAK9223683.1"/>
    <property type="molecule type" value="Genomic_DNA"/>
</dbReference>
<keyword evidence="1" id="KW-0343">GTPase activation</keyword>
<gene>
    <name evidence="4" type="ORF">CSSPTR1EN2_LOCUS16954</name>
</gene>
<dbReference type="InterPro" id="IPR032675">
    <property type="entry name" value="LRR_dom_sf"/>
</dbReference>
<evidence type="ECO:0000313" key="4">
    <source>
        <dbReference type="EMBL" id="CAK9223683.1"/>
    </source>
</evidence>
<keyword evidence="3" id="KW-0677">Repeat</keyword>
<organism evidence="4 5">
    <name type="scientific">Sphagnum troendelagicum</name>
    <dbReference type="NCBI Taxonomy" id="128251"/>
    <lineage>
        <taxon>Eukaryota</taxon>
        <taxon>Viridiplantae</taxon>
        <taxon>Streptophyta</taxon>
        <taxon>Embryophyta</taxon>
        <taxon>Bryophyta</taxon>
        <taxon>Sphagnophytina</taxon>
        <taxon>Sphagnopsida</taxon>
        <taxon>Sphagnales</taxon>
        <taxon>Sphagnaceae</taxon>
        <taxon>Sphagnum</taxon>
    </lineage>
</organism>
<evidence type="ECO:0008006" key="6">
    <source>
        <dbReference type="Google" id="ProtNLM"/>
    </source>
</evidence>
<dbReference type="Pfam" id="PF13516">
    <property type="entry name" value="LRR_6"/>
    <property type="match status" value="3"/>
</dbReference>
<evidence type="ECO:0000256" key="1">
    <source>
        <dbReference type="ARBA" id="ARBA00022468"/>
    </source>
</evidence>
<proteinExistence type="predicted"/>
<protein>
    <recommendedName>
        <fullName evidence="6">T-complex-associated testis-expressed protein 1</fullName>
    </recommendedName>
</protein>
<sequence length="380" mass="42717">MLVPIMATHYPQFPRLDDVPRASRDRIVSQLALDLPLALVAHRIHEEFYWKKRASLIWCNCDIAAHGNSWKQLFFERNLNDYLERFVLTKEREEELKEILEMSAPYIHNIYCSKLPSHLQYLILLDMIPMDLSAVKIEYGDPNSCMDYDIEHYGMKRSDCLSLSAVLSAAFTLSELNLSSNFITDKKVEIICTGMAANPTIVSLDLSHNLISDVGCVALQKVLEAKNTVLMFLNLCNNKIHGIGTRALGFGIRLNTALLHLNLRHNDLADYGGHRIFDYMMDNQTIQKLSMSSCGLNEESVEALSKVLHLPQSALTSLDASANPGIGPAGGQIIYNGLVAGKRIKQLDLKKCNIGVELETQIDRLLMARKFDEEDLLNPA</sequence>
<dbReference type="SMART" id="SM00368">
    <property type="entry name" value="LRR_RI"/>
    <property type="match status" value="4"/>
</dbReference>
<evidence type="ECO:0000256" key="3">
    <source>
        <dbReference type="ARBA" id="ARBA00022737"/>
    </source>
</evidence>
<keyword evidence="5" id="KW-1185">Reference proteome</keyword>
<evidence type="ECO:0000256" key="2">
    <source>
        <dbReference type="ARBA" id="ARBA00022614"/>
    </source>
</evidence>
<dbReference type="InterPro" id="IPR027038">
    <property type="entry name" value="RanGap"/>
</dbReference>
<dbReference type="InterPro" id="IPR001611">
    <property type="entry name" value="Leu-rich_rpt"/>
</dbReference>